<gene>
    <name evidence="3" type="ORF">SAMN04487957_103352</name>
</gene>
<sequence length="148" mass="16178">MTATLLLLHLLGATVWTGGHLVLAFTILPRVLKGRDIAALEWFEQGYERIGMPALVVQTVTGLWLAWQKVPSLSLWFDPDAGPIAHLIRVKLALLLLTALVATHARLRVIPRLSAATLPLMGWHIAAVTLLSVAFVVTGLSFRVSWGM</sequence>
<evidence type="ECO:0000313" key="3">
    <source>
        <dbReference type="EMBL" id="SDO10409.1"/>
    </source>
</evidence>
<accession>A0A1H0GU83</accession>
<dbReference type="STRING" id="419597.SAMN04487957_103352"/>
<proteinExistence type="predicted"/>
<organism evidence="3 4">
    <name type="scientific">Halomonas shengliensis</name>
    <dbReference type="NCBI Taxonomy" id="419597"/>
    <lineage>
        <taxon>Bacteria</taxon>
        <taxon>Pseudomonadati</taxon>
        <taxon>Pseudomonadota</taxon>
        <taxon>Gammaproteobacteria</taxon>
        <taxon>Oceanospirillales</taxon>
        <taxon>Halomonadaceae</taxon>
        <taxon>Halomonas</taxon>
    </lineage>
</organism>
<dbReference type="GO" id="GO:0016020">
    <property type="term" value="C:membrane"/>
    <property type="evidence" value="ECO:0007669"/>
    <property type="project" value="InterPro"/>
</dbReference>
<reference evidence="4" key="1">
    <citation type="submission" date="2016-10" db="EMBL/GenBank/DDBJ databases">
        <authorList>
            <person name="Varghese N."/>
            <person name="Submissions S."/>
        </authorList>
    </citation>
    <scope>NUCLEOTIDE SEQUENCE [LARGE SCALE GENOMIC DNA]</scope>
    <source>
        <strain evidence="4">CGMCC 1.6444</strain>
    </source>
</reference>
<dbReference type="RefSeq" id="WP_089677634.1">
    <property type="nucleotide sequence ID" value="NZ_FNIV01000003.1"/>
</dbReference>
<feature type="transmembrane region" description="Helical" evidence="1">
    <location>
        <begin position="88"/>
        <end position="109"/>
    </location>
</feature>
<feature type="domain" description="Copper resistance protein D" evidence="2">
    <location>
        <begin position="45"/>
        <end position="137"/>
    </location>
</feature>
<dbReference type="EMBL" id="FNIV01000003">
    <property type="protein sequence ID" value="SDO10409.1"/>
    <property type="molecule type" value="Genomic_DNA"/>
</dbReference>
<keyword evidence="4" id="KW-1185">Reference proteome</keyword>
<name>A0A1H0GU83_9GAMM</name>
<protein>
    <submittedName>
        <fullName evidence="3">Copper resistance protein D</fullName>
    </submittedName>
</protein>
<dbReference type="OrthoDB" id="1162754at2"/>
<feature type="transmembrane region" description="Helical" evidence="1">
    <location>
        <begin position="121"/>
        <end position="142"/>
    </location>
</feature>
<evidence type="ECO:0000313" key="4">
    <source>
        <dbReference type="Proteomes" id="UP000199075"/>
    </source>
</evidence>
<dbReference type="InterPro" id="IPR008457">
    <property type="entry name" value="Cu-R_CopD_dom"/>
</dbReference>
<evidence type="ECO:0000259" key="2">
    <source>
        <dbReference type="Pfam" id="PF05425"/>
    </source>
</evidence>
<dbReference type="Pfam" id="PF05425">
    <property type="entry name" value="CopD"/>
    <property type="match status" value="1"/>
</dbReference>
<keyword evidence="1" id="KW-0812">Transmembrane</keyword>
<evidence type="ECO:0000256" key="1">
    <source>
        <dbReference type="SAM" id="Phobius"/>
    </source>
</evidence>
<dbReference type="AlphaFoldDB" id="A0A1H0GU83"/>
<keyword evidence="1" id="KW-1133">Transmembrane helix</keyword>
<dbReference type="Proteomes" id="UP000199075">
    <property type="component" value="Unassembled WGS sequence"/>
</dbReference>
<keyword evidence="1" id="KW-0472">Membrane</keyword>